<comment type="caution">
    <text evidence="1">The sequence shown here is derived from an EMBL/GenBank/DDBJ whole genome shotgun (WGS) entry which is preliminary data.</text>
</comment>
<dbReference type="EMBL" id="JAEHFW010000001">
    <property type="protein sequence ID" value="MBK0378591.1"/>
    <property type="molecule type" value="Genomic_DNA"/>
</dbReference>
<dbReference type="Proteomes" id="UP000613193">
    <property type="component" value="Unassembled WGS sequence"/>
</dbReference>
<sequence length="152" mass="17125">MQSLTNAEEYTARVNEYFTYLKGEYHLEQPAGLKAGNDAPTPVKVWDREPEPALLSNLALWLGFNSRQEFETYERNGEFATVVKRARLRIEAEYEKKLHYQSATGAIFALKSMGWTDRADNNTPAEEVPKSLPVEIINLGPSLAASEGEVEM</sequence>
<keyword evidence="2" id="KW-1185">Reference proteome</keyword>
<evidence type="ECO:0000313" key="2">
    <source>
        <dbReference type="Proteomes" id="UP000613193"/>
    </source>
</evidence>
<name>A0A934UM71_9SPHI</name>
<evidence type="ECO:0000313" key="1">
    <source>
        <dbReference type="EMBL" id="MBK0378591.1"/>
    </source>
</evidence>
<reference evidence="1" key="1">
    <citation type="submission" date="2020-12" db="EMBL/GenBank/DDBJ databases">
        <title>Bacterial novel species Mucilaginibacter sp. SD-g isolated from soil.</title>
        <authorList>
            <person name="Jung H.-Y."/>
        </authorList>
    </citation>
    <scope>NUCLEOTIDE SEQUENCE</scope>
    <source>
        <strain evidence="1">SD-g</strain>
    </source>
</reference>
<organism evidence="1 2">
    <name type="scientific">Mucilaginibacter segetis</name>
    <dbReference type="NCBI Taxonomy" id="2793071"/>
    <lineage>
        <taxon>Bacteria</taxon>
        <taxon>Pseudomonadati</taxon>
        <taxon>Bacteroidota</taxon>
        <taxon>Sphingobacteriia</taxon>
        <taxon>Sphingobacteriales</taxon>
        <taxon>Sphingobacteriaceae</taxon>
        <taxon>Mucilaginibacter</taxon>
    </lineage>
</organism>
<dbReference type="InterPro" id="IPR032066">
    <property type="entry name" value="GP3_package"/>
</dbReference>
<dbReference type="RefSeq" id="WP_200064602.1">
    <property type="nucleotide sequence ID" value="NZ_JAEHFW010000001.1"/>
</dbReference>
<dbReference type="Gene3D" id="1.10.132.80">
    <property type="match status" value="1"/>
</dbReference>
<proteinExistence type="predicted"/>
<accession>A0A934UM71</accession>
<dbReference type="Pfam" id="PF16677">
    <property type="entry name" value="GP3_package"/>
    <property type="match status" value="1"/>
</dbReference>
<gene>
    <name evidence="1" type="ORF">I5M19_04700</name>
</gene>
<dbReference type="AlphaFoldDB" id="A0A934UM71"/>
<protein>
    <submittedName>
        <fullName evidence="1">Uncharacterized protein</fullName>
    </submittedName>
</protein>